<feature type="compositionally biased region" description="Low complexity" evidence="1">
    <location>
        <begin position="152"/>
        <end position="181"/>
    </location>
</feature>
<dbReference type="GO" id="GO:0000381">
    <property type="term" value="P:regulation of alternative mRNA splicing, via spliceosome"/>
    <property type="evidence" value="ECO:0007669"/>
    <property type="project" value="TreeGrafter"/>
</dbReference>
<dbReference type="Gene3D" id="3.30.70.330">
    <property type="match status" value="1"/>
</dbReference>
<dbReference type="Pfam" id="PF25701">
    <property type="entry name" value="RRM_YTH1"/>
    <property type="match status" value="1"/>
</dbReference>
<dbReference type="PANTHER" id="PTHR12357:SF3">
    <property type="entry name" value="YTH DOMAIN-CONTAINING PROTEIN 1"/>
    <property type="match status" value="1"/>
</dbReference>
<dbReference type="InterPro" id="IPR012677">
    <property type="entry name" value="Nucleotide-bd_a/b_plait_sf"/>
</dbReference>
<evidence type="ECO:0000313" key="4">
    <source>
        <dbReference type="Proteomes" id="UP001271007"/>
    </source>
</evidence>
<dbReference type="GO" id="GO:1990247">
    <property type="term" value="F:N6-methyladenosine-containing RNA reader activity"/>
    <property type="evidence" value="ECO:0007669"/>
    <property type="project" value="TreeGrafter"/>
</dbReference>
<dbReference type="InterPro" id="IPR035979">
    <property type="entry name" value="RBD_domain_sf"/>
</dbReference>
<dbReference type="Pfam" id="PF04146">
    <property type="entry name" value="YTH"/>
    <property type="match status" value="1"/>
</dbReference>
<dbReference type="GO" id="GO:0005654">
    <property type="term" value="C:nucleoplasm"/>
    <property type="evidence" value="ECO:0007669"/>
    <property type="project" value="TreeGrafter"/>
</dbReference>
<dbReference type="SUPFAM" id="SSF54928">
    <property type="entry name" value="RNA-binding domain, RBD"/>
    <property type="match status" value="1"/>
</dbReference>
<dbReference type="GO" id="GO:0003729">
    <property type="term" value="F:mRNA binding"/>
    <property type="evidence" value="ECO:0007669"/>
    <property type="project" value="TreeGrafter"/>
</dbReference>
<dbReference type="InterPro" id="IPR007275">
    <property type="entry name" value="YTH_domain"/>
</dbReference>
<organism evidence="3 4">
    <name type="scientific">Extremus antarcticus</name>
    <dbReference type="NCBI Taxonomy" id="702011"/>
    <lineage>
        <taxon>Eukaryota</taxon>
        <taxon>Fungi</taxon>
        <taxon>Dikarya</taxon>
        <taxon>Ascomycota</taxon>
        <taxon>Pezizomycotina</taxon>
        <taxon>Dothideomycetes</taxon>
        <taxon>Dothideomycetidae</taxon>
        <taxon>Mycosphaerellales</taxon>
        <taxon>Extremaceae</taxon>
        <taxon>Extremus</taxon>
    </lineage>
</organism>
<feature type="compositionally biased region" description="Polar residues" evidence="1">
    <location>
        <begin position="191"/>
        <end position="202"/>
    </location>
</feature>
<dbReference type="Gene3D" id="3.10.590.10">
    <property type="entry name" value="ph1033 like domains"/>
    <property type="match status" value="1"/>
</dbReference>
<keyword evidence="4" id="KW-1185">Reference proteome</keyword>
<reference evidence="3" key="1">
    <citation type="submission" date="2023-04" db="EMBL/GenBank/DDBJ databases">
        <title>Black Yeasts Isolated from many extreme environments.</title>
        <authorList>
            <person name="Coleine C."/>
            <person name="Stajich J.E."/>
            <person name="Selbmann L."/>
        </authorList>
    </citation>
    <scope>NUCLEOTIDE SEQUENCE</scope>
    <source>
        <strain evidence="3">CCFEE 5312</strain>
    </source>
</reference>
<dbReference type="InterPro" id="IPR045168">
    <property type="entry name" value="YTH_prot"/>
</dbReference>
<protein>
    <recommendedName>
        <fullName evidence="2">YTH domain-containing protein</fullName>
    </recommendedName>
</protein>
<dbReference type="CDD" id="cd00590">
    <property type="entry name" value="RRM_SF"/>
    <property type="match status" value="1"/>
</dbReference>
<dbReference type="SMART" id="SM00360">
    <property type="entry name" value="RRM"/>
    <property type="match status" value="1"/>
</dbReference>
<feature type="domain" description="YTH" evidence="2">
    <location>
        <begin position="224"/>
        <end position="411"/>
    </location>
</feature>
<proteinExistence type="predicted"/>
<dbReference type="CDD" id="cd21134">
    <property type="entry name" value="YTH"/>
    <property type="match status" value="1"/>
</dbReference>
<dbReference type="EMBL" id="JAWDJX010000022">
    <property type="protein sequence ID" value="KAK3052073.1"/>
    <property type="molecule type" value="Genomic_DNA"/>
</dbReference>
<accession>A0AAJ0G7H6</accession>
<dbReference type="InterPro" id="IPR000504">
    <property type="entry name" value="RRM_dom"/>
</dbReference>
<dbReference type="InterPro" id="IPR057720">
    <property type="entry name" value="RRM_YTH1"/>
</dbReference>
<dbReference type="AlphaFoldDB" id="A0AAJ0G7H6"/>
<dbReference type="Proteomes" id="UP001271007">
    <property type="component" value="Unassembled WGS sequence"/>
</dbReference>
<evidence type="ECO:0000259" key="2">
    <source>
        <dbReference type="PROSITE" id="PS50882"/>
    </source>
</evidence>
<gene>
    <name evidence="3" type="ORF">LTR09_006665</name>
</gene>
<dbReference type="PANTHER" id="PTHR12357">
    <property type="entry name" value="YTH YT521-B HOMOLOGY DOMAIN-CONTAINING"/>
    <property type="match status" value="1"/>
</dbReference>
<dbReference type="PROSITE" id="PS50882">
    <property type="entry name" value="YTH"/>
    <property type="match status" value="1"/>
</dbReference>
<comment type="caution">
    <text evidence="3">The sequence shown here is derived from an EMBL/GenBank/DDBJ whole genome shotgun (WGS) entry which is preliminary data.</text>
</comment>
<dbReference type="GO" id="GO:0000398">
    <property type="term" value="P:mRNA splicing, via spliceosome"/>
    <property type="evidence" value="ECO:0007669"/>
    <property type="project" value="TreeGrafter"/>
</dbReference>
<name>A0AAJ0G7H6_9PEZI</name>
<evidence type="ECO:0000256" key="1">
    <source>
        <dbReference type="SAM" id="MobiDB-lite"/>
    </source>
</evidence>
<sequence length="412" mass="45261">MAIWPEQPYPQDNFVYGQTYGFGNQVPGDSDFLPFPGPLAHVQQRHFIHPQQAPAPWFDPRTVTNHHVYPGFVHPPSHTGNLPTNATIHELKDYCSRGGPVDIRSVFLMSRSNCAFVNCSSHDACEAAMTVFRDLPFRGRRIVCRLRLQPGSSPTLSSSTGSDASTISSSESPTSPSTPSPDNIDHPVIVQSDTPPSASPQSEPKLPGEDSTLDSRPEPVKIPERFFLIKSLTVQDLLASVNNGTWEAQAHNEETLQHAFKNSGNVYLVFSANKSGEYFGLARMKSPMIAKHPNDKPAITPAAVADARSTDPQSIVTPANEVAPSGKIYDDSLSKTIFWEADLPATDGEPKNSCGGPLPKQFDVEWLSTKRVPFFRVRGLRNPWNGLKEVKIARDGTELEPNVGRHLVQMFS</sequence>
<evidence type="ECO:0000313" key="3">
    <source>
        <dbReference type="EMBL" id="KAK3052073.1"/>
    </source>
</evidence>
<feature type="region of interest" description="Disordered" evidence="1">
    <location>
        <begin position="150"/>
        <end position="218"/>
    </location>
</feature>